<reference evidence="1 2" key="1">
    <citation type="submission" date="2019-01" db="EMBL/GenBank/DDBJ databases">
        <title>Sequencing of cultivated peanut Arachis hypogaea provides insights into genome evolution and oil improvement.</title>
        <authorList>
            <person name="Chen X."/>
        </authorList>
    </citation>
    <scope>NUCLEOTIDE SEQUENCE [LARGE SCALE GENOMIC DNA]</scope>
    <source>
        <strain evidence="2">cv. Fuhuasheng</strain>
        <tissue evidence="1">Leaves</tissue>
    </source>
</reference>
<sequence length="127" mass="14480">MKKLSQRLWSSLKTTCSINCIGHMVAKENVRDLVTKTTGYKMKRTLFGNFVDEMDTFLHRPDCEPLVIVAQLFKPYVYLNNVNIQSSFDPSRVYCNADFLAVISFKKSLLEQGDLASQINNLIESHG</sequence>
<organism evidence="1 2">
    <name type="scientific">Arachis hypogaea</name>
    <name type="common">Peanut</name>
    <dbReference type="NCBI Taxonomy" id="3818"/>
    <lineage>
        <taxon>Eukaryota</taxon>
        <taxon>Viridiplantae</taxon>
        <taxon>Streptophyta</taxon>
        <taxon>Embryophyta</taxon>
        <taxon>Tracheophyta</taxon>
        <taxon>Spermatophyta</taxon>
        <taxon>Magnoliopsida</taxon>
        <taxon>eudicotyledons</taxon>
        <taxon>Gunneridae</taxon>
        <taxon>Pentapetalae</taxon>
        <taxon>rosids</taxon>
        <taxon>fabids</taxon>
        <taxon>Fabales</taxon>
        <taxon>Fabaceae</taxon>
        <taxon>Papilionoideae</taxon>
        <taxon>50 kb inversion clade</taxon>
        <taxon>dalbergioids sensu lato</taxon>
        <taxon>Dalbergieae</taxon>
        <taxon>Pterocarpus clade</taxon>
        <taxon>Arachis</taxon>
    </lineage>
</organism>
<protein>
    <submittedName>
        <fullName evidence="1">Uncharacterized protein</fullName>
    </submittedName>
</protein>
<evidence type="ECO:0000313" key="1">
    <source>
        <dbReference type="EMBL" id="RYR69071.1"/>
    </source>
</evidence>
<gene>
    <name evidence="1" type="ORF">Ahy_A03g015606</name>
</gene>
<dbReference type="InterPro" id="IPR012340">
    <property type="entry name" value="NA-bd_OB-fold"/>
</dbReference>
<evidence type="ECO:0000313" key="2">
    <source>
        <dbReference type="Proteomes" id="UP000289738"/>
    </source>
</evidence>
<accession>A0A445E176</accession>
<dbReference type="EMBL" id="SDMP01000003">
    <property type="protein sequence ID" value="RYR69071.1"/>
    <property type="molecule type" value="Genomic_DNA"/>
</dbReference>
<comment type="caution">
    <text evidence="1">The sequence shown here is derived from an EMBL/GenBank/DDBJ whole genome shotgun (WGS) entry which is preliminary data.</text>
</comment>
<dbReference type="AlphaFoldDB" id="A0A445E176"/>
<proteinExistence type="predicted"/>
<name>A0A445E176_ARAHY</name>
<keyword evidence="2" id="KW-1185">Reference proteome</keyword>
<dbReference type="Proteomes" id="UP000289738">
    <property type="component" value="Chromosome A03"/>
</dbReference>
<dbReference type="Gene3D" id="2.40.50.140">
    <property type="entry name" value="Nucleic acid-binding proteins"/>
    <property type="match status" value="1"/>
</dbReference>